<dbReference type="EMBL" id="JAAIKD010000002">
    <property type="protein sequence ID" value="NEV93421.1"/>
    <property type="molecule type" value="Genomic_DNA"/>
</dbReference>
<protein>
    <submittedName>
        <fullName evidence="2">DUF3307 domain-containing protein</fullName>
    </submittedName>
</protein>
<dbReference type="Proteomes" id="UP000478505">
    <property type="component" value="Unassembled WGS sequence"/>
</dbReference>
<organism evidence="2 3">
    <name type="scientific">Psychroflexus aurantiacus</name>
    <dbReference type="NCBI Taxonomy" id="2709310"/>
    <lineage>
        <taxon>Bacteria</taxon>
        <taxon>Pseudomonadati</taxon>
        <taxon>Bacteroidota</taxon>
        <taxon>Flavobacteriia</taxon>
        <taxon>Flavobacteriales</taxon>
        <taxon>Flavobacteriaceae</taxon>
        <taxon>Psychroflexus</taxon>
    </lineage>
</organism>
<keyword evidence="1" id="KW-0812">Transmembrane</keyword>
<keyword evidence="1" id="KW-1133">Transmembrane helix</keyword>
<keyword evidence="1" id="KW-0472">Membrane</keyword>
<dbReference type="RefSeq" id="WP_164004135.1">
    <property type="nucleotide sequence ID" value="NZ_JAAIKD010000002.1"/>
</dbReference>
<feature type="transmembrane region" description="Helical" evidence="1">
    <location>
        <begin position="171"/>
        <end position="191"/>
    </location>
</feature>
<evidence type="ECO:0000256" key="1">
    <source>
        <dbReference type="SAM" id="Phobius"/>
    </source>
</evidence>
<sequence length="238" mass="27304">MTTLLLKLLLAHFLGDFVFQPYRWVKSKEQKAAKSTYFWFHIGVHVLLMFLFTGFERSLIPIVIGVGISHVVIDLLKIKLQNRCSAIPLFFGDQVLHLLAILAAVGLYFTWDWSNLLQLQDKWLVLILAIVLLTSVSGMMMKVLLSKWDLNHFEGEALEKAGWYKGVLERLFIFGFVFSGHWAGIGFLIAAKSIFRFNDLSKSKDRKLTEYVLIGTLLSYGLAMLIAFACLQLWYYVQ</sequence>
<accession>A0A6B3R6I7</accession>
<feature type="transmembrane region" description="Helical" evidence="1">
    <location>
        <begin position="211"/>
        <end position="237"/>
    </location>
</feature>
<reference evidence="2 3" key="1">
    <citation type="submission" date="2020-02" db="EMBL/GenBank/DDBJ databases">
        <title>Flavobacteriaceae Psychroflexus bacterium YR1-1, complete genome.</title>
        <authorList>
            <person name="Li Y."/>
            <person name="Wu S."/>
        </authorList>
    </citation>
    <scope>NUCLEOTIDE SEQUENCE [LARGE SCALE GENOMIC DNA]</scope>
    <source>
        <strain evidence="2 3">YR1-1</strain>
    </source>
</reference>
<feature type="transmembrane region" description="Helical" evidence="1">
    <location>
        <begin position="88"/>
        <end position="111"/>
    </location>
</feature>
<feature type="transmembrane region" description="Helical" evidence="1">
    <location>
        <begin position="123"/>
        <end position="145"/>
    </location>
</feature>
<dbReference type="Pfam" id="PF11750">
    <property type="entry name" value="DUF3307"/>
    <property type="match status" value="1"/>
</dbReference>
<evidence type="ECO:0000313" key="3">
    <source>
        <dbReference type="Proteomes" id="UP000478505"/>
    </source>
</evidence>
<gene>
    <name evidence="2" type="ORF">G3567_04560</name>
</gene>
<keyword evidence="3" id="KW-1185">Reference proteome</keyword>
<dbReference type="AlphaFoldDB" id="A0A6B3R6I7"/>
<evidence type="ECO:0000313" key="2">
    <source>
        <dbReference type="EMBL" id="NEV93421.1"/>
    </source>
</evidence>
<comment type="caution">
    <text evidence="2">The sequence shown here is derived from an EMBL/GenBank/DDBJ whole genome shotgun (WGS) entry which is preliminary data.</text>
</comment>
<feature type="transmembrane region" description="Helical" evidence="1">
    <location>
        <begin position="37"/>
        <end position="53"/>
    </location>
</feature>
<dbReference type="InterPro" id="IPR021737">
    <property type="entry name" value="Phage_phiKZ_Orf197"/>
</dbReference>
<name>A0A6B3R6I7_9FLAO</name>
<feature type="transmembrane region" description="Helical" evidence="1">
    <location>
        <begin position="59"/>
        <end position="76"/>
    </location>
</feature>
<proteinExistence type="predicted"/>